<dbReference type="RefSeq" id="WP_344488334.1">
    <property type="nucleotide sequence ID" value="NZ_BAAAQF010000012.1"/>
</dbReference>
<keyword evidence="3" id="KW-1185">Reference proteome</keyword>
<protein>
    <recommendedName>
        <fullName evidence="1">Flavoprotein domain-containing protein</fullName>
    </recommendedName>
</protein>
<dbReference type="Pfam" id="PF02441">
    <property type="entry name" value="Flavoprotein"/>
    <property type="match status" value="1"/>
</dbReference>
<dbReference type="Proteomes" id="UP001499851">
    <property type="component" value="Unassembled WGS sequence"/>
</dbReference>
<feature type="domain" description="Flavoprotein" evidence="1">
    <location>
        <begin position="7"/>
        <end position="138"/>
    </location>
</feature>
<gene>
    <name evidence="2" type="ORF">GCM10009830_33220</name>
</gene>
<evidence type="ECO:0000313" key="3">
    <source>
        <dbReference type="Proteomes" id="UP001499851"/>
    </source>
</evidence>
<reference evidence="3" key="1">
    <citation type="journal article" date="2019" name="Int. J. Syst. Evol. Microbiol.">
        <title>The Global Catalogue of Microorganisms (GCM) 10K type strain sequencing project: providing services to taxonomists for standard genome sequencing and annotation.</title>
        <authorList>
            <consortium name="The Broad Institute Genomics Platform"/>
            <consortium name="The Broad Institute Genome Sequencing Center for Infectious Disease"/>
            <person name="Wu L."/>
            <person name="Ma J."/>
        </authorList>
    </citation>
    <scope>NUCLEOTIDE SEQUENCE [LARGE SCALE GENOMIC DNA]</scope>
    <source>
        <strain evidence="3">JCM 16001</strain>
    </source>
</reference>
<dbReference type="InterPro" id="IPR036551">
    <property type="entry name" value="Flavin_trans-like"/>
</dbReference>
<dbReference type="EMBL" id="BAAAQF010000012">
    <property type="protein sequence ID" value="GAA1683353.1"/>
    <property type="molecule type" value="Genomic_DNA"/>
</dbReference>
<comment type="caution">
    <text evidence="2">The sequence shown here is derived from an EMBL/GenBank/DDBJ whole genome shotgun (WGS) entry which is preliminary data.</text>
</comment>
<sequence>MTDSRTVYLIVCAAPPAGDAAAFVRHAVVSGWDCHVIGTPSATGFMDVDALEAASGHPVTFEHRRAGAPRRNRPPADAAVIAPATANTINRLAAGFGGNYALDLTSELIGLHIPVAVVPFVNTALADRAPFKRSIASLRDEGVEILLNEDGSRPHPPHGGAEYREKFPWEAAMAAVSNSTRSQD</sequence>
<accession>A0ABP4T714</accession>
<dbReference type="InterPro" id="IPR003382">
    <property type="entry name" value="Flavoprotein"/>
</dbReference>
<evidence type="ECO:0000313" key="2">
    <source>
        <dbReference type="EMBL" id="GAA1683353.1"/>
    </source>
</evidence>
<dbReference type="SUPFAM" id="SSF52507">
    <property type="entry name" value="Homo-oligomeric flavin-containing Cys decarboxylases, HFCD"/>
    <property type="match status" value="1"/>
</dbReference>
<proteinExistence type="predicted"/>
<dbReference type="Gene3D" id="3.40.50.1950">
    <property type="entry name" value="Flavin prenyltransferase-like"/>
    <property type="match status" value="1"/>
</dbReference>
<evidence type="ECO:0000259" key="1">
    <source>
        <dbReference type="Pfam" id="PF02441"/>
    </source>
</evidence>
<organism evidence="2 3">
    <name type="scientific">Glycomyces endophyticus</name>
    <dbReference type="NCBI Taxonomy" id="480996"/>
    <lineage>
        <taxon>Bacteria</taxon>
        <taxon>Bacillati</taxon>
        <taxon>Actinomycetota</taxon>
        <taxon>Actinomycetes</taxon>
        <taxon>Glycomycetales</taxon>
        <taxon>Glycomycetaceae</taxon>
        <taxon>Glycomyces</taxon>
    </lineage>
</organism>
<name>A0ABP4T714_9ACTN</name>